<dbReference type="AlphaFoldDB" id="A0A2M4DGL1"/>
<evidence type="ECO:0000313" key="1">
    <source>
        <dbReference type="EMBL" id="MBW76641.1"/>
    </source>
</evidence>
<reference evidence="1" key="1">
    <citation type="submission" date="2018-01" db="EMBL/GenBank/DDBJ databases">
        <title>An insight into the sialome of Amazonian anophelines.</title>
        <authorList>
            <person name="Ribeiro J.M."/>
            <person name="Scarpassa V."/>
            <person name="Calvo E."/>
        </authorList>
    </citation>
    <scope>NUCLEOTIDE SEQUENCE</scope>
</reference>
<proteinExistence type="predicted"/>
<organism evidence="1">
    <name type="scientific">Anopheles darlingi</name>
    <name type="common">Mosquito</name>
    <dbReference type="NCBI Taxonomy" id="43151"/>
    <lineage>
        <taxon>Eukaryota</taxon>
        <taxon>Metazoa</taxon>
        <taxon>Ecdysozoa</taxon>
        <taxon>Arthropoda</taxon>
        <taxon>Hexapoda</taxon>
        <taxon>Insecta</taxon>
        <taxon>Pterygota</taxon>
        <taxon>Neoptera</taxon>
        <taxon>Endopterygota</taxon>
        <taxon>Diptera</taxon>
        <taxon>Nematocera</taxon>
        <taxon>Culicoidea</taxon>
        <taxon>Culicidae</taxon>
        <taxon>Anophelinae</taxon>
        <taxon>Anopheles</taxon>
    </lineage>
</organism>
<sequence length="66" mass="7626">MTESPRRNIFEMKRSLLTGFAFFLPLPVRGISVHISFTFSSTMLQCRSKAFTRPNSFLLLRQLIST</sequence>
<dbReference type="EMBL" id="GGFL01012463">
    <property type="protein sequence ID" value="MBW76641.1"/>
    <property type="molecule type" value="Transcribed_RNA"/>
</dbReference>
<name>A0A2M4DGL1_ANODA</name>
<accession>A0A2M4DGL1</accession>
<protein>
    <submittedName>
        <fullName evidence="1">Uncharacterized protein</fullName>
    </submittedName>
</protein>